<dbReference type="RefSeq" id="WP_257819706.1">
    <property type="nucleotide sequence ID" value="NZ_JABXYM010000001.1"/>
</dbReference>
<comment type="caution">
    <text evidence="10">The sequence shown here is derived from an EMBL/GenBank/DDBJ whole genome shotgun (WGS) entry which is preliminary data.</text>
</comment>
<reference evidence="10" key="1">
    <citation type="submission" date="2020-06" db="EMBL/GenBank/DDBJ databases">
        <title>Insight into the genomes of haloalkaliphilic bacilli from Kenyan soda lakes.</title>
        <authorList>
            <person name="Mwirichia R."/>
            <person name="Villamizar G.C."/>
            <person name="Poehlein A."/>
            <person name="Mugweru J."/>
            <person name="Kipnyargis A."/>
            <person name="Kiplimo D."/>
            <person name="Orwa P."/>
            <person name="Daniel R."/>
        </authorList>
    </citation>
    <scope>NUCLEOTIDE SEQUENCE</scope>
    <source>
        <strain evidence="10">B1096_S55</strain>
    </source>
</reference>
<dbReference type="InterPro" id="IPR011712">
    <property type="entry name" value="Sig_transdc_His_kin_sub3_dim/P"/>
</dbReference>
<protein>
    <recommendedName>
        <fullName evidence="7">Signal transduction histidine-protein kinase/phosphatase DegS</fullName>
        <ecNumber evidence="7">2.7.13.3</ecNumber>
        <ecNumber evidence="7">3.1.3.-</ecNumber>
    </recommendedName>
</protein>
<dbReference type="GO" id="GO:0000155">
    <property type="term" value="F:phosphorelay sensor kinase activity"/>
    <property type="evidence" value="ECO:0007669"/>
    <property type="project" value="UniProtKB-UniRule"/>
</dbReference>
<dbReference type="EMBL" id="JABXYM010000001">
    <property type="protein sequence ID" value="MCR6095053.1"/>
    <property type="molecule type" value="Genomic_DNA"/>
</dbReference>
<keyword evidence="8" id="KW-0175">Coiled coil</keyword>
<dbReference type="Gene3D" id="1.20.5.1930">
    <property type="match status" value="1"/>
</dbReference>
<evidence type="ECO:0000313" key="11">
    <source>
        <dbReference type="Proteomes" id="UP001057753"/>
    </source>
</evidence>
<dbReference type="SMART" id="SM00387">
    <property type="entry name" value="HATPase_c"/>
    <property type="match status" value="1"/>
</dbReference>
<evidence type="ECO:0000256" key="2">
    <source>
        <dbReference type="ARBA" id="ARBA00022679"/>
    </source>
</evidence>
<dbReference type="InterPro" id="IPR050482">
    <property type="entry name" value="Sensor_HK_TwoCompSys"/>
</dbReference>
<evidence type="ECO:0000256" key="8">
    <source>
        <dbReference type="SAM" id="Coils"/>
    </source>
</evidence>
<dbReference type="Gene3D" id="3.30.565.10">
    <property type="entry name" value="Histidine kinase-like ATPase, C-terminal domain"/>
    <property type="match status" value="1"/>
</dbReference>
<dbReference type="Pfam" id="PF05384">
    <property type="entry name" value="DegS"/>
    <property type="match status" value="1"/>
</dbReference>
<feature type="coiled-coil region" evidence="8">
    <location>
        <begin position="86"/>
        <end position="120"/>
    </location>
</feature>
<dbReference type="Pfam" id="PF02518">
    <property type="entry name" value="HATPase_c"/>
    <property type="match status" value="1"/>
</dbReference>
<dbReference type="CDD" id="cd16917">
    <property type="entry name" value="HATPase_UhpB-NarQ-NarX-like"/>
    <property type="match status" value="1"/>
</dbReference>
<keyword evidence="7" id="KW-0963">Cytoplasm</keyword>
<dbReference type="PROSITE" id="PS50109">
    <property type="entry name" value="HIS_KIN"/>
    <property type="match status" value="1"/>
</dbReference>
<name>A0A9Q4AXU9_SALAG</name>
<dbReference type="GO" id="GO:0005737">
    <property type="term" value="C:cytoplasm"/>
    <property type="evidence" value="ECO:0007669"/>
    <property type="project" value="UniProtKB-SubCell"/>
</dbReference>
<dbReference type="PANTHER" id="PTHR24421">
    <property type="entry name" value="NITRATE/NITRITE SENSOR PROTEIN NARX-RELATED"/>
    <property type="match status" value="1"/>
</dbReference>
<dbReference type="EC" id="3.1.3.-" evidence="7"/>
<proteinExistence type="predicted"/>
<evidence type="ECO:0000256" key="7">
    <source>
        <dbReference type="PIRNR" id="PIRNR003169"/>
    </source>
</evidence>
<sequence length="384" mass="44114">MSSVRSIEVILEKMMDMVGSSKVEIFEIGEESRHEYQTLKKELSQIQEKVVQLIEQSEKTELHSRFARNRLAEVSKHFASYSDEEVREAYEQANDYQVKLALLHQEEKQLRDRRDHIERRLMKLGETMERADHLINQINVVINYLTGDLQQVSDIIADAEEMQQFGLKIIQAQEEERKKISREIHDGPAQTMANVMLRSELVEKVLDQDGVEKARVEIHDLRRMVKNSLSEVRRIIYDLRPMTLDDLGLVPTLTKYLRNAEEHTGVSITFHRLGKDQRLPSEMEVAIFRFIQEAVQNACKHAEATEIVVKMEMKKDIVNAVIKDDGKGFDPAVKKEGSFGLVGMKERINMLDGRLSIDSKPGKGTLIMVQVPVKPPANNRVAEV</sequence>
<keyword evidence="2 7" id="KW-0808">Transferase</keyword>
<accession>A0A9Q4AXU9</accession>
<keyword evidence="5 7" id="KW-0067">ATP-binding</keyword>
<feature type="domain" description="Histidine kinase" evidence="9">
    <location>
        <begin position="179"/>
        <end position="375"/>
    </location>
</feature>
<dbReference type="GO" id="GO:0004721">
    <property type="term" value="F:phosphoprotein phosphatase activity"/>
    <property type="evidence" value="ECO:0007669"/>
    <property type="project" value="UniProtKB-UniRule"/>
</dbReference>
<evidence type="ECO:0000256" key="3">
    <source>
        <dbReference type="ARBA" id="ARBA00022741"/>
    </source>
</evidence>
<dbReference type="GO" id="GO:0016020">
    <property type="term" value="C:membrane"/>
    <property type="evidence" value="ECO:0007669"/>
    <property type="project" value="InterPro"/>
</dbReference>
<evidence type="ECO:0000256" key="6">
    <source>
        <dbReference type="ARBA" id="ARBA00023012"/>
    </source>
</evidence>
<dbReference type="EC" id="2.7.13.3" evidence="7"/>
<keyword evidence="4 7" id="KW-0418">Kinase</keyword>
<dbReference type="GO" id="GO:0046983">
    <property type="term" value="F:protein dimerization activity"/>
    <property type="evidence" value="ECO:0007669"/>
    <property type="project" value="InterPro"/>
</dbReference>
<evidence type="ECO:0000313" key="10">
    <source>
        <dbReference type="EMBL" id="MCR6095053.1"/>
    </source>
</evidence>
<dbReference type="Pfam" id="PF07730">
    <property type="entry name" value="HisKA_3"/>
    <property type="match status" value="1"/>
</dbReference>
<keyword evidence="3 7" id="KW-0547">Nucleotide-binding</keyword>
<dbReference type="InterPro" id="IPR036890">
    <property type="entry name" value="HATPase_C_sf"/>
</dbReference>
<keyword evidence="7" id="KW-0904">Protein phosphatase</keyword>
<evidence type="ECO:0000256" key="5">
    <source>
        <dbReference type="ARBA" id="ARBA00022840"/>
    </source>
</evidence>
<keyword evidence="7" id="KW-0378">Hydrolase</keyword>
<dbReference type="InterPro" id="IPR005467">
    <property type="entry name" value="His_kinase_dom"/>
</dbReference>
<comment type="function">
    <text evidence="7">Member of the two-component regulatory system DegS/DegU, which plays an important role in the transition growth phase.</text>
</comment>
<keyword evidence="11" id="KW-1185">Reference proteome</keyword>
<dbReference type="GO" id="GO:0005524">
    <property type="term" value="F:ATP binding"/>
    <property type="evidence" value="ECO:0007669"/>
    <property type="project" value="UniProtKB-UniRule"/>
</dbReference>
<evidence type="ECO:0000259" key="9">
    <source>
        <dbReference type="PROSITE" id="PS50109"/>
    </source>
</evidence>
<keyword evidence="6 7" id="KW-0902">Two-component regulatory system</keyword>
<dbReference type="AlphaFoldDB" id="A0A9Q4AXU9"/>
<dbReference type="InterPro" id="IPR003594">
    <property type="entry name" value="HATPase_dom"/>
</dbReference>
<evidence type="ECO:0000256" key="1">
    <source>
        <dbReference type="ARBA" id="ARBA00000085"/>
    </source>
</evidence>
<dbReference type="InterPro" id="IPR016381">
    <property type="entry name" value="Sig_transdc_His_kinase_DegS"/>
</dbReference>
<feature type="coiled-coil region" evidence="8">
    <location>
        <begin position="29"/>
        <end position="56"/>
    </location>
</feature>
<dbReference type="InterPro" id="IPR008595">
    <property type="entry name" value="DegS"/>
</dbReference>
<comment type="subcellular location">
    <subcellularLocation>
        <location evidence="7">Cytoplasm</location>
    </subcellularLocation>
</comment>
<dbReference type="Proteomes" id="UP001057753">
    <property type="component" value="Unassembled WGS sequence"/>
</dbReference>
<comment type="catalytic activity">
    <reaction evidence="1 7">
        <text>ATP + protein L-histidine = ADP + protein N-phospho-L-histidine.</text>
        <dbReference type="EC" id="2.7.13.3"/>
    </reaction>
</comment>
<evidence type="ECO:0000256" key="4">
    <source>
        <dbReference type="ARBA" id="ARBA00022777"/>
    </source>
</evidence>
<dbReference type="SUPFAM" id="SSF55874">
    <property type="entry name" value="ATPase domain of HSP90 chaperone/DNA topoisomerase II/histidine kinase"/>
    <property type="match status" value="1"/>
</dbReference>
<dbReference type="PANTHER" id="PTHR24421:SF55">
    <property type="entry name" value="SENSOR HISTIDINE KINASE YDFH"/>
    <property type="match status" value="1"/>
</dbReference>
<organism evidence="10 11">
    <name type="scientific">Salipaludibacillus agaradhaerens</name>
    <name type="common">Bacillus agaradhaerens</name>
    <dbReference type="NCBI Taxonomy" id="76935"/>
    <lineage>
        <taxon>Bacteria</taxon>
        <taxon>Bacillati</taxon>
        <taxon>Bacillota</taxon>
        <taxon>Bacilli</taxon>
        <taxon>Bacillales</taxon>
        <taxon>Bacillaceae</taxon>
    </lineage>
</organism>
<gene>
    <name evidence="10" type="ORF">HXA33_00635</name>
</gene>
<dbReference type="PIRSF" id="PIRSF003169">
    <property type="entry name" value="STHK_DegS"/>
    <property type="match status" value="1"/>
</dbReference>